<keyword evidence="1" id="KW-0732">Signal</keyword>
<dbReference type="RefSeq" id="WP_379877071.1">
    <property type="nucleotide sequence ID" value="NZ_JBHUIP010000012.1"/>
</dbReference>
<dbReference type="Pfam" id="PF06347">
    <property type="entry name" value="SH3_4"/>
    <property type="match status" value="2"/>
</dbReference>
<comment type="caution">
    <text evidence="2">The sequence shown here is derived from an EMBL/GenBank/DDBJ whole genome shotgun (WGS) entry which is preliminary data.</text>
</comment>
<evidence type="ECO:0000256" key="1">
    <source>
        <dbReference type="SAM" id="SignalP"/>
    </source>
</evidence>
<proteinExistence type="predicted"/>
<feature type="signal peptide" evidence="1">
    <location>
        <begin position="1"/>
        <end position="25"/>
    </location>
</feature>
<evidence type="ECO:0000313" key="3">
    <source>
        <dbReference type="Proteomes" id="UP001597295"/>
    </source>
</evidence>
<reference evidence="3" key="1">
    <citation type="journal article" date="2019" name="Int. J. Syst. Evol. Microbiol.">
        <title>The Global Catalogue of Microorganisms (GCM) 10K type strain sequencing project: providing services to taxonomists for standard genome sequencing and annotation.</title>
        <authorList>
            <consortium name="The Broad Institute Genomics Platform"/>
            <consortium name="The Broad Institute Genome Sequencing Center for Infectious Disease"/>
            <person name="Wu L."/>
            <person name="Ma J."/>
        </authorList>
    </citation>
    <scope>NUCLEOTIDE SEQUENCE [LARGE SCALE GENOMIC DNA]</scope>
    <source>
        <strain evidence="3">CGMCC 1.19062</strain>
    </source>
</reference>
<sequence length="163" mass="18593">MKRLSILTMLACLAAAPVAPAFAQAQEKLPIPRFVSLRSDEVNARLGPGAQYPIDWVYRRARMPVEIVAEFDTWRKIRDAEGAESWVHQTMVQGRRMALITKQVRVLRRKPEMESPPIARLEPGVVGEINECQTDWCRIDVGGRRGWLLKSEFYGAYPNDKID</sequence>
<gene>
    <name evidence="2" type="ORF">ACFSM5_14105</name>
</gene>
<dbReference type="Proteomes" id="UP001597295">
    <property type="component" value="Unassembled WGS sequence"/>
</dbReference>
<protein>
    <submittedName>
        <fullName evidence="2">SH3 domain-containing protein</fullName>
    </submittedName>
</protein>
<feature type="chain" id="PRO_5045890713" evidence="1">
    <location>
        <begin position="26"/>
        <end position="163"/>
    </location>
</feature>
<organism evidence="2 3">
    <name type="scientific">Lacibacterium aquatile</name>
    <dbReference type="NCBI Taxonomy" id="1168082"/>
    <lineage>
        <taxon>Bacteria</taxon>
        <taxon>Pseudomonadati</taxon>
        <taxon>Pseudomonadota</taxon>
        <taxon>Alphaproteobacteria</taxon>
        <taxon>Rhodospirillales</taxon>
        <taxon>Rhodospirillaceae</taxon>
    </lineage>
</organism>
<accession>A0ABW5DU34</accession>
<dbReference type="InterPro" id="IPR010466">
    <property type="entry name" value="DUF1058"/>
</dbReference>
<keyword evidence="3" id="KW-1185">Reference proteome</keyword>
<dbReference type="Gene3D" id="2.30.30.40">
    <property type="entry name" value="SH3 Domains"/>
    <property type="match status" value="1"/>
</dbReference>
<evidence type="ECO:0000313" key="2">
    <source>
        <dbReference type="EMBL" id="MFD2264030.1"/>
    </source>
</evidence>
<dbReference type="EMBL" id="JBHUIP010000012">
    <property type="protein sequence ID" value="MFD2264030.1"/>
    <property type="molecule type" value="Genomic_DNA"/>
</dbReference>
<name>A0ABW5DU34_9PROT</name>